<dbReference type="CDD" id="cd00118">
    <property type="entry name" value="LysM"/>
    <property type="match status" value="1"/>
</dbReference>
<organism evidence="2 3">
    <name type="scientific">Paenibacillus agricola</name>
    <dbReference type="NCBI Taxonomy" id="2716264"/>
    <lineage>
        <taxon>Bacteria</taxon>
        <taxon>Bacillati</taxon>
        <taxon>Bacillota</taxon>
        <taxon>Bacilli</taxon>
        <taxon>Bacillales</taxon>
        <taxon>Paenibacillaceae</taxon>
        <taxon>Paenibacillus</taxon>
    </lineage>
</organism>
<dbReference type="SMART" id="SM00257">
    <property type="entry name" value="LysM"/>
    <property type="match status" value="1"/>
</dbReference>
<comment type="caution">
    <text evidence="2">The sequence shown here is derived from an EMBL/GenBank/DDBJ whole genome shotgun (WGS) entry which is preliminary data.</text>
</comment>
<keyword evidence="3" id="KW-1185">Reference proteome</keyword>
<evidence type="ECO:0000313" key="3">
    <source>
        <dbReference type="Proteomes" id="UP001165962"/>
    </source>
</evidence>
<evidence type="ECO:0000313" key="2">
    <source>
        <dbReference type="EMBL" id="NHN31126.1"/>
    </source>
</evidence>
<dbReference type="SUPFAM" id="SSF54106">
    <property type="entry name" value="LysM domain"/>
    <property type="match status" value="1"/>
</dbReference>
<dbReference type="EMBL" id="JAAOIW010000005">
    <property type="protein sequence ID" value="NHN31126.1"/>
    <property type="molecule type" value="Genomic_DNA"/>
</dbReference>
<dbReference type="InterPro" id="IPR036779">
    <property type="entry name" value="LysM_dom_sf"/>
</dbReference>
<accession>A0ABX0J6X5</accession>
<gene>
    <name evidence="2" type="ORF">G9U52_14905</name>
</gene>
<dbReference type="InterPro" id="IPR018392">
    <property type="entry name" value="LysM"/>
</dbReference>
<evidence type="ECO:0000259" key="1">
    <source>
        <dbReference type="PROSITE" id="PS51782"/>
    </source>
</evidence>
<proteinExistence type="predicted"/>
<dbReference type="Proteomes" id="UP001165962">
    <property type="component" value="Unassembled WGS sequence"/>
</dbReference>
<dbReference type="Gene3D" id="3.10.350.10">
    <property type="entry name" value="LysM domain"/>
    <property type="match status" value="1"/>
</dbReference>
<sequence length="231" mass="26001">MTTLKFVLSYNNGAESLQLPVNPERISVSSSRGYEDVDVTQLGEYTIIGNAKLREISFSSFFPRGYDASYCEYAGFAPPWEIVQTIERWLNSGSPIRFALSGQIYDESFTEIMSMPVTIRSFSYYEEADAVGDVYYDLALKEYVFVEFKRIRTIETAVDSVELTSETARTDDSEKVGDYVVITNDSLFKIAARSSVYGDGDRWREIYDANKALIGANPNAIKPGQTLVIPR</sequence>
<feature type="domain" description="LysM" evidence="1">
    <location>
        <begin position="177"/>
        <end position="229"/>
    </location>
</feature>
<dbReference type="InterPro" id="IPR052196">
    <property type="entry name" value="Bact_Kbp"/>
</dbReference>
<protein>
    <submittedName>
        <fullName evidence="2">LysM peptidoglycan-binding domain-containing protein</fullName>
    </submittedName>
</protein>
<dbReference type="PROSITE" id="PS51782">
    <property type="entry name" value="LYSM"/>
    <property type="match status" value="1"/>
</dbReference>
<dbReference type="PANTHER" id="PTHR34700">
    <property type="entry name" value="POTASSIUM BINDING PROTEIN KBP"/>
    <property type="match status" value="1"/>
</dbReference>
<reference evidence="2" key="1">
    <citation type="submission" date="2020-03" db="EMBL/GenBank/DDBJ databases">
        <title>Draft sequencing of Paenibacilllus sp. S3N08.</title>
        <authorList>
            <person name="Kim D.-U."/>
        </authorList>
    </citation>
    <scope>NUCLEOTIDE SEQUENCE</scope>
    <source>
        <strain evidence="2">S3N08</strain>
    </source>
</reference>
<name>A0ABX0J6X5_9BACL</name>
<dbReference type="Pfam" id="PF01476">
    <property type="entry name" value="LysM"/>
    <property type="match status" value="1"/>
</dbReference>
<dbReference type="PANTHER" id="PTHR34700:SF4">
    <property type="entry name" value="PHAGE-LIKE ELEMENT PBSX PROTEIN XKDP"/>
    <property type="match status" value="1"/>
</dbReference>